<evidence type="ECO:0000313" key="2">
    <source>
        <dbReference type="Proteomes" id="UP000637628"/>
    </source>
</evidence>
<keyword evidence="2" id="KW-1185">Reference proteome</keyword>
<dbReference type="Proteomes" id="UP000637628">
    <property type="component" value="Unassembled WGS sequence"/>
</dbReference>
<proteinExistence type="predicted"/>
<dbReference type="RefSeq" id="WP_203734087.1">
    <property type="nucleotide sequence ID" value="NZ_BAAATX010000022.1"/>
</dbReference>
<organism evidence="1 2">
    <name type="scientific">Paractinoplanes durhamensis</name>
    <dbReference type="NCBI Taxonomy" id="113563"/>
    <lineage>
        <taxon>Bacteria</taxon>
        <taxon>Bacillati</taxon>
        <taxon>Actinomycetota</taxon>
        <taxon>Actinomycetes</taxon>
        <taxon>Micromonosporales</taxon>
        <taxon>Micromonosporaceae</taxon>
        <taxon>Paractinoplanes</taxon>
    </lineage>
</organism>
<accession>A0ABQ3Z8T9</accession>
<name>A0ABQ3Z8T9_9ACTN</name>
<evidence type="ECO:0000313" key="1">
    <source>
        <dbReference type="EMBL" id="GIE06247.1"/>
    </source>
</evidence>
<dbReference type="EMBL" id="BOML01000059">
    <property type="protein sequence ID" value="GIE06247.1"/>
    <property type="molecule type" value="Genomic_DNA"/>
</dbReference>
<sequence>MDFIHVLQYLWDAAADLHPTRPGRAGFVARTARDLLEHHPAKAILDLTYHHDILTQDGTQTAGLKRCIDYLTAKQPYLIYRIALTMG</sequence>
<gene>
    <name evidence="1" type="ORF">Adu01nite_75970</name>
</gene>
<comment type="caution">
    <text evidence="1">The sequence shown here is derived from an EMBL/GenBank/DDBJ whole genome shotgun (WGS) entry which is preliminary data.</text>
</comment>
<protein>
    <submittedName>
        <fullName evidence="1">Uncharacterized protein</fullName>
    </submittedName>
</protein>
<reference evidence="1 2" key="1">
    <citation type="submission" date="2021-01" db="EMBL/GenBank/DDBJ databases">
        <title>Whole genome shotgun sequence of Actinoplanes durhamensis NBRC 14914.</title>
        <authorList>
            <person name="Komaki H."/>
            <person name="Tamura T."/>
        </authorList>
    </citation>
    <scope>NUCLEOTIDE SEQUENCE [LARGE SCALE GENOMIC DNA]</scope>
    <source>
        <strain evidence="1 2">NBRC 14914</strain>
    </source>
</reference>